<protein>
    <submittedName>
        <fullName evidence="1 2">Uncharacterized protein</fullName>
    </submittedName>
</protein>
<proteinExistence type="predicted"/>
<dbReference type="AlphaFoldDB" id="A0A2K1L7T6"/>
<keyword evidence="3" id="KW-1185">Reference proteome</keyword>
<reference evidence="1 3" key="1">
    <citation type="journal article" date="2008" name="Science">
        <title>The Physcomitrella genome reveals evolutionary insights into the conquest of land by plants.</title>
        <authorList>
            <person name="Rensing S."/>
            <person name="Lang D."/>
            <person name="Zimmer A."/>
            <person name="Terry A."/>
            <person name="Salamov A."/>
            <person name="Shapiro H."/>
            <person name="Nishiyama T."/>
            <person name="Perroud P.-F."/>
            <person name="Lindquist E."/>
            <person name="Kamisugi Y."/>
            <person name="Tanahashi T."/>
            <person name="Sakakibara K."/>
            <person name="Fujita T."/>
            <person name="Oishi K."/>
            <person name="Shin-I T."/>
            <person name="Kuroki Y."/>
            <person name="Toyoda A."/>
            <person name="Suzuki Y."/>
            <person name="Hashimoto A."/>
            <person name="Yamaguchi K."/>
            <person name="Sugano A."/>
            <person name="Kohara Y."/>
            <person name="Fujiyama A."/>
            <person name="Anterola A."/>
            <person name="Aoki S."/>
            <person name="Ashton N."/>
            <person name="Barbazuk W.B."/>
            <person name="Barker E."/>
            <person name="Bennetzen J."/>
            <person name="Bezanilla M."/>
            <person name="Blankenship R."/>
            <person name="Cho S.H."/>
            <person name="Dutcher S."/>
            <person name="Estelle M."/>
            <person name="Fawcett J.A."/>
            <person name="Gundlach H."/>
            <person name="Hanada K."/>
            <person name="Heyl A."/>
            <person name="Hicks K.A."/>
            <person name="Hugh J."/>
            <person name="Lohr M."/>
            <person name="Mayer K."/>
            <person name="Melkozernov A."/>
            <person name="Murata T."/>
            <person name="Nelson D."/>
            <person name="Pils B."/>
            <person name="Prigge M."/>
            <person name="Reiss B."/>
            <person name="Renner T."/>
            <person name="Rombauts S."/>
            <person name="Rushton P."/>
            <person name="Sanderfoot A."/>
            <person name="Schween G."/>
            <person name="Shiu S.-H."/>
            <person name="Stueber K."/>
            <person name="Theodoulou F.L."/>
            <person name="Tu H."/>
            <person name="Van de Peer Y."/>
            <person name="Verrier P.J."/>
            <person name="Waters E."/>
            <person name="Wood A."/>
            <person name="Yang L."/>
            <person name="Cove D."/>
            <person name="Cuming A."/>
            <person name="Hasebe M."/>
            <person name="Lucas S."/>
            <person name="Mishler D.B."/>
            <person name="Reski R."/>
            <person name="Grigoriev I."/>
            <person name="Quatrano R.S."/>
            <person name="Boore J.L."/>
        </authorList>
    </citation>
    <scope>NUCLEOTIDE SEQUENCE [LARGE SCALE GENOMIC DNA]</scope>
    <source>
        <strain evidence="2 3">cv. Gransden 2004</strain>
    </source>
</reference>
<organism evidence="1">
    <name type="scientific">Physcomitrium patens</name>
    <name type="common">Spreading-leaved earth moss</name>
    <name type="synonym">Physcomitrella patens</name>
    <dbReference type="NCBI Taxonomy" id="3218"/>
    <lineage>
        <taxon>Eukaryota</taxon>
        <taxon>Viridiplantae</taxon>
        <taxon>Streptophyta</taxon>
        <taxon>Embryophyta</taxon>
        <taxon>Bryophyta</taxon>
        <taxon>Bryophytina</taxon>
        <taxon>Bryopsida</taxon>
        <taxon>Funariidae</taxon>
        <taxon>Funariales</taxon>
        <taxon>Funariaceae</taxon>
        <taxon>Physcomitrium</taxon>
    </lineage>
</organism>
<evidence type="ECO:0000313" key="3">
    <source>
        <dbReference type="Proteomes" id="UP000006727"/>
    </source>
</evidence>
<gene>
    <name evidence="1" type="ORF">PHYPA_000520</name>
</gene>
<dbReference type="InterPro" id="IPR032675">
    <property type="entry name" value="LRR_dom_sf"/>
</dbReference>
<dbReference type="Gramene" id="Pp3c1_11100V3.1">
    <property type="protein sequence ID" value="Pp3c1_11100V3.1"/>
    <property type="gene ID" value="Pp3c1_11100"/>
</dbReference>
<sequence>MRALQVRVQRLQVADLSNPGVVGSIPAEIGDLHNFRHLNLSDNPMITGAIPEGIVNLRQLLQRSAFSSRRLRHYRTNSSSDPTYWRCSQCYSWSFSTSFSSTSFLSTYTRKLVSKGTTLAYRSLMDAEGIMCQFRCCGYKQTCTNCLFPA</sequence>
<dbReference type="SUPFAM" id="SSF52058">
    <property type="entry name" value="L domain-like"/>
    <property type="match status" value="1"/>
</dbReference>
<dbReference type="PaxDb" id="3218-PP1S139_101V6.1"/>
<name>A0A2K1L7T6_PHYPA</name>
<reference evidence="2" key="3">
    <citation type="submission" date="2020-12" db="UniProtKB">
        <authorList>
            <consortium name="EnsemblPlants"/>
        </authorList>
    </citation>
    <scope>IDENTIFICATION</scope>
</reference>
<dbReference type="InParanoid" id="A0A2K1L7T6"/>
<reference evidence="1 3" key="2">
    <citation type="journal article" date="2018" name="Plant J.">
        <title>The Physcomitrella patens chromosome-scale assembly reveals moss genome structure and evolution.</title>
        <authorList>
            <person name="Lang D."/>
            <person name="Ullrich K.K."/>
            <person name="Murat F."/>
            <person name="Fuchs J."/>
            <person name="Jenkins J."/>
            <person name="Haas F.B."/>
            <person name="Piednoel M."/>
            <person name="Gundlach H."/>
            <person name="Van Bel M."/>
            <person name="Meyberg R."/>
            <person name="Vives C."/>
            <person name="Morata J."/>
            <person name="Symeonidi A."/>
            <person name="Hiss M."/>
            <person name="Muchero W."/>
            <person name="Kamisugi Y."/>
            <person name="Saleh O."/>
            <person name="Blanc G."/>
            <person name="Decker E.L."/>
            <person name="van Gessel N."/>
            <person name="Grimwood J."/>
            <person name="Hayes R.D."/>
            <person name="Graham S.W."/>
            <person name="Gunter L.E."/>
            <person name="McDaniel S.F."/>
            <person name="Hoernstein S.N.W."/>
            <person name="Larsson A."/>
            <person name="Li F.W."/>
            <person name="Perroud P.F."/>
            <person name="Phillips J."/>
            <person name="Ranjan P."/>
            <person name="Rokshar D.S."/>
            <person name="Rothfels C.J."/>
            <person name="Schneider L."/>
            <person name="Shu S."/>
            <person name="Stevenson D.W."/>
            <person name="Thummler F."/>
            <person name="Tillich M."/>
            <person name="Villarreal Aguilar J.C."/>
            <person name="Widiez T."/>
            <person name="Wong G.K."/>
            <person name="Wymore A."/>
            <person name="Zhang Y."/>
            <person name="Zimmer A.D."/>
            <person name="Quatrano R.S."/>
            <person name="Mayer K.F.X."/>
            <person name="Goodstein D."/>
            <person name="Casacuberta J.M."/>
            <person name="Vandepoele K."/>
            <person name="Reski R."/>
            <person name="Cuming A.C."/>
            <person name="Tuskan G.A."/>
            <person name="Maumus F."/>
            <person name="Salse J."/>
            <person name="Schmutz J."/>
            <person name="Rensing S.A."/>
        </authorList>
    </citation>
    <scope>NUCLEOTIDE SEQUENCE [LARGE SCALE GENOMIC DNA]</scope>
    <source>
        <strain evidence="2 3">cv. Gransden 2004</strain>
    </source>
</reference>
<dbReference type="EMBL" id="ABEU02000001">
    <property type="protein sequence ID" value="PNR62096.1"/>
    <property type="molecule type" value="Genomic_DNA"/>
</dbReference>
<accession>A0A2K1L7T6</accession>
<dbReference type="Gene3D" id="3.80.10.10">
    <property type="entry name" value="Ribonuclease Inhibitor"/>
    <property type="match status" value="1"/>
</dbReference>
<dbReference type="Proteomes" id="UP000006727">
    <property type="component" value="Chromosome 1"/>
</dbReference>
<evidence type="ECO:0000313" key="2">
    <source>
        <dbReference type="EnsemblPlants" id="Pp3c1_11100V3.1"/>
    </source>
</evidence>
<evidence type="ECO:0000313" key="1">
    <source>
        <dbReference type="EMBL" id="PNR62096.1"/>
    </source>
</evidence>
<dbReference type="EnsemblPlants" id="Pp3c1_11100V3.1">
    <property type="protein sequence ID" value="Pp3c1_11100V3.1"/>
    <property type="gene ID" value="Pp3c1_11100"/>
</dbReference>